<proteinExistence type="predicted"/>
<dbReference type="eggNOG" id="ENOG50337XI">
    <property type="taxonomic scope" value="Bacteria"/>
</dbReference>
<dbReference type="AlphaFoldDB" id="A0A0K1QK02"/>
<dbReference type="EMBL" id="CP010945">
    <property type="protein sequence ID" value="AKV06099.1"/>
    <property type="molecule type" value="Genomic_DNA"/>
</dbReference>
<dbReference type="Proteomes" id="UP000017175">
    <property type="component" value="Chromosome"/>
</dbReference>
<evidence type="ECO:0000256" key="1">
    <source>
        <dbReference type="SAM" id="Coils"/>
    </source>
</evidence>
<dbReference type="RefSeq" id="WP_017335979.1">
    <property type="nucleotide sequence ID" value="NZ_CP010945.1"/>
</dbReference>
<evidence type="ECO:0000313" key="3">
    <source>
        <dbReference type="EMBL" id="AKV06099.1"/>
    </source>
</evidence>
<protein>
    <submittedName>
        <fullName evidence="3">Transcriptional regulator</fullName>
    </submittedName>
</protein>
<dbReference type="OrthoDB" id="6367018at2"/>
<dbReference type="CDD" id="cd16170">
    <property type="entry name" value="MvaT_DBD"/>
    <property type="match status" value="1"/>
</dbReference>
<dbReference type="InterPro" id="IPR035616">
    <property type="entry name" value="MvaT_DBD"/>
</dbReference>
<evidence type="ECO:0000313" key="4">
    <source>
        <dbReference type="Proteomes" id="UP000017175"/>
    </source>
</evidence>
<evidence type="ECO:0000259" key="2">
    <source>
        <dbReference type="Pfam" id="PF22055"/>
    </source>
</evidence>
<reference evidence="3 4" key="1">
    <citation type="journal article" date="2012" name="J. Bacteriol.">
        <title>Draft genome sequence of the cyanide-utilizing bacterium Pseudomonas fluorescens strain NCIMB 11764.</title>
        <authorList>
            <person name="Vilo C.A."/>
            <person name="Benedik M.J."/>
            <person name="Kunz D.A."/>
            <person name="Dong Q."/>
        </authorList>
    </citation>
    <scope>NUCLEOTIDE SEQUENCE [LARGE SCALE GENOMIC DNA]</scope>
    <source>
        <strain evidence="3 4">NCIMB 11764</strain>
    </source>
</reference>
<gene>
    <name evidence="3" type="ORF">B723_06690</name>
</gene>
<feature type="domain" description="MvaT DNA-binding" evidence="2">
    <location>
        <begin position="78"/>
        <end position="114"/>
    </location>
</feature>
<dbReference type="Pfam" id="PF22055">
    <property type="entry name" value="MvaT_DBD"/>
    <property type="match status" value="1"/>
</dbReference>
<organism evidence="3 4">
    <name type="scientific">Pseudomonas fluorescens NCIMB 11764</name>
    <dbReference type="NCBI Taxonomy" id="1221522"/>
    <lineage>
        <taxon>Bacteria</taxon>
        <taxon>Pseudomonadati</taxon>
        <taxon>Pseudomonadota</taxon>
        <taxon>Gammaproteobacteria</taxon>
        <taxon>Pseudomonadales</taxon>
        <taxon>Pseudomonadaceae</taxon>
        <taxon>Pseudomonas</taxon>
    </lineage>
</organism>
<name>A0A0K1QK02_PSEFL</name>
<accession>A0A0K1QK02</accession>
<dbReference type="NCBIfam" id="NF041859">
    <property type="entry name" value="silencer_MvaTU"/>
    <property type="match status" value="1"/>
</dbReference>
<feature type="coiled-coil region" evidence="1">
    <location>
        <begin position="4"/>
        <end position="31"/>
    </location>
</feature>
<keyword evidence="1" id="KW-0175">Coiled coil</keyword>
<sequence>MSKLAEFKRLEAQLAAQLQQLDALRNDAELKKEIQFEEKLRALLAEYGMSLRDVINILDPSPRSTPAVVVQRRQRQIKVYKNPNTGEVVETKGGNHKVLKAWREQYGVEAVNSWLQ</sequence>